<dbReference type="InterPro" id="IPR026286">
    <property type="entry name" value="MaiA/AMDase"/>
</dbReference>
<organism evidence="1 2">
    <name type="scientific">Hydrogenophaga laconesensis</name>
    <dbReference type="NCBI Taxonomy" id="1805971"/>
    <lineage>
        <taxon>Bacteria</taxon>
        <taxon>Pseudomonadati</taxon>
        <taxon>Pseudomonadota</taxon>
        <taxon>Betaproteobacteria</taxon>
        <taxon>Burkholderiales</taxon>
        <taxon>Comamonadaceae</taxon>
        <taxon>Hydrogenophaga</taxon>
    </lineage>
</organism>
<keyword evidence="2" id="KW-1185">Reference proteome</keyword>
<comment type="caution">
    <text evidence="1">The sequence shown here is derived from an EMBL/GenBank/DDBJ whole genome shotgun (WGS) entry which is preliminary data.</text>
</comment>
<reference evidence="1 2" key="1">
    <citation type="submission" date="2023-07" db="EMBL/GenBank/DDBJ databases">
        <title>Sorghum-associated microbial communities from plants grown in Nebraska, USA.</title>
        <authorList>
            <person name="Schachtman D."/>
        </authorList>
    </citation>
    <scope>NUCLEOTIDE SEQUENCE [LARGE SCALE GENOMIC DNA]</scope>
    <source>
        <strain evidence="1 2">BE240</strain>
    </source>
</reference>
<name>A0ABU1VCB0_9BURK</name>
<evidence type="ECO:0000313" key="1">
    <source>
        <dbReference type="EMBL" id="MDR7095111.1"/>
    </source>
</evidence>
<dbReference type="GO" id="GO:0050076">
    <property type="term" value="F:maleate isomerase activity"/>
    <property type="evidence" value="ECO:0007669"/>
    <property type="project" value="UniProtKB-EC"/>
</dbReference>
<accession>A0ABU1VCB0</accession>
<gene>
    <name evidence="1" type="ORF">J2X09_002855</name>
</gene>
<dbReference type="PIRSF" id="PIRSF015736">
    <property type="entry name" value="MI"/>
    <property type="match status" value="1"/>
</dbReference>
<dbReference type="Gene3D" id="3.40.50.12500">
    <property type="match status" value="1"/>
</dbReference>
<dbReference type="PANTHER" id="PTHR40267">
    <property type="entry name" value="BLR3294 PROTEIN"/>
    <property type="match status" value="1"/>
</dbReference>
<evidence type="ECO:0000313" key="2">
    <source>
        <dbReference type="Proteomes" id="UP001265550"/>
    </source>
</evidence>
<proteinExistence type="predicted"/>
<dbReference type="PANTHER" id="PTHR40267:SF1">
    <property type="entry name" value="BLR3294 PROTEIN"/>
    <property type="match status" value="1"/>
</dbReference>
<sequence length="258" mass="27783">MTTLTAPNRTYQKHAFTLGTGPASRAAIGLIVLATDHTIEHEWHRIMQLDGVALYQSRLYNSADINAQTLAAMEKDIAPATALILPGQRMDVVAFGCTSGAMVIGEETVFERIREVRPGVPCTTPITAAQAALKALGAQRVGLLTPYVKSVSDWMADYIADRGFDVTASVSYEHGDDNEVARIDEASIRASVLEMGKASDVDAVFVSCTSMRLASQVAALEQAIGKPVISSNHAMAWHALRLAGIRDALPQWGRLYSL</sequence>
<keyword evidence="1" id="KW-0413">Isomerase</keyword>
<protein>
    <submittedName>
        <fullName evidence="1">Maleate isomerase</fullName>
        <ecNumber evidence="1">5.2.1.1</ecNumber>
    </submittedName>
</protein>
<dbReference type="InterPro" id="IPR053714">
    <property type="entry name" value="Iso_Racemase_Enz_sf"/>
</dbReference>
<dbReference type="Proteomes" id="UP001265550">
    <property type="component" value="Unassembled WGS sequence"/>
</dbReference>
<dbReference type="Pfam" id="PF17645">
    <property type="entry name" value="Amdase"/>
    <property type="match status" value="1"/>
</dbReference>
<dbReference type="EC" id="5.2.1.1" evidence="1"/>
<dbReference type="RefSeq" id="WP_204733991.1">
    <property type="nucleotide sequence ID" value="NZ_JAVDWE010000007.1"/>
</dbReference>
<dbReference type="EMBL" id="JAVDWE010000007">
    <property type="protein sequence ID" value="MDR7095111.1"/>
    <property type="molecule type" value="Genomic_DNA"/>
</dbReference>